<feature type="non-terminal residue" evidence="2">
    <location>
        <position position="255"/>
    </location>
</feature>
<evidence type="ECO:0000313" key="3">
    <source>
        <dbReference type="Proteomes" id="UP000320235"/>
    </source>
</evidence>
<proteinExistence type="predicted"/>
<evidence type="ECO:0000259" key="1">
    <source>
        <dbReference type="Pfam" id="PF20597"/>
    </source>
</evidence>
<name>A0A543EAE1_9MICO</name>
<dbReference type="Pfam" id="PF20597">
    <property type="entry name" value="pAdhesive_15"/>
    <property type="match status" value="1"/>
</dbReference>
<sequence length="255" mass="26054">MTALPAVAAYPDSVNPFAIAGGFTVYAREDALLQNQETEGSIAVGGTATVQGSSGQYTIIHVSAGTGAYDLPSVDGDPTRFLVGQYSTDSTGILAITSAGTADPALFGDLKMVQRDGPWQPFARADWIRLNQNPSNPDQTPLIDATHQQYPASAAPPAGATGGGSIYTANTSSTAVADYVEAGRQASWDEASACFADIADPTGGIGYEVGVAEHVGDRIVLGPLSADQPNVLDYSLLAGATLIQFSAGSPTPGVT</sequence>
<evidence type="ECO:0000313" key="2">
    <source>
        <dbReference type="EMBL" id="TQM18577.1"/>
    </source>
</evidence>
<dbReference type="InterPro" id="IPR026588">
    <property type="entry name" value="Choice_anch_A"/>
</dbReference>
<reference evidence="2 3" key="1">
    <citation type="submission" date="2019-06" db="EMBL/GenBank/DDBJ databases">
        <title>Sequencing the genomes of 1000 actinobacteria strains.</title>
        <authorList>
            <person name="Klenk H.-P."/>
        </authorList>
    </citation>
    <scope>NUCLEOTIDE SEQUENCE [LARGE SCALE GENOMIC DNA]</scope>
    <source>
        <strain evidence="2 3">DSM 105492</strain>
    </source>
</reference>
<dbReference type="AlphaFoldDB" id="A0A543EAE1"/>
<comment type="caution">
    <text evidence="2">The sequence shown here is derived from an EMBL/GenBank/DDBJ whole genome shotgun (WGS) entry which is preliminary data.</text>
</comment>
<accession>A0A543EAE1</accession>
<feature type="domain" description="Choice-of-anchor A" evidence="1">
    <location>
        <begin position="16"/>
        <end position="252"/>
    </location>
</feature>
<organism evidence="2 3">
    <name type="scientific">Microbacterium kyungheense</name>
    <dbReference type="NCBI Taxonomy" id="1263636"/>
    <lineage>
        <taxon>Bacteria</taxon>
        <taxon>Bacillati</taxon>
        <taxon>Actinomycetota</taxon>
        <taxon>Actinomycetes</taxon>
        <taxon>Micrococcales</taxon>
        <taxon>Microbacteriaceae</taxon>
        <taxon>Microbacterium</taxon>
    </lineage>
</organism>
<dbReference type="RefSeq" id="WP_221886328.1">
    <property type="nucleotide sequence ID" value="NZ_VFPE01000009.1"/>
</dbReference>
<dbReference type="Proteomes" id="UP000320235">
    <property type="component" value="Unassembled WGS sequence"/>
</dbReference>
<protein>
    <submittedName>
        <fullName evidence="2">Choice-of-anchor A domain-containing protein</fullName>
    </submittedName>
</protein>
<dbReference type="EMBL" id="VFPE01000009">
    <property type="protein sequence ID" value="TQM18577.1"/>
    <property type="molecule type" value="Genomic_DNA"/>
</dbReference>
<gene>
    <name evidence="2" type="ORF">FB391_3940</name>
</gene>
<keyword evidence="3" id="KW-1185">Reference proteome</keyword>